<dbReference type="InterPro" id="IPR047757">
    <property type="entry name" value="AfsA-like"/>
</dbReference>
<evidence type="ECO:0000313" key="3">
    <source>
        <dbReference type="EMBL" id="GAA3934068.1"/>
    </source>
</evidence>
<dbReference type="InterPro" id="IPR029069">
    <property type="entry name" value="HotDog_dom_sf"/>
</dbReference>
<comment type="caution">
    <text evidence="3">The sequence shown here is derived from an EMBL/GenBank/DDBJ whole genome shotgun (WGS) entry which is preliminary data.</text>
</comment>
<name>A0ABP7N0L9_9ACTN</name>
<evidence type="ECO:0000313" key="4">
    <source>
        <dbReference type="Proteomes" id="UP001501000"/>
    </source>
</evidence>
<feature type="region of interest" description="Disordered" evidence="1">
    <location>
        <begin position="1"/>
        <end position="20"/>
    </location>
</feature>
<dbReference type="InterPro" id="IPR005509">
    <property type="entry name" value="AfsA_hotdog_dom"/>
</dbReference>
<dbReference type="RefSeq" id="WP_345286254.1">
    <property type="nucleotide sequence ID" value="NZ_BAABAJ010000020.1"/>
</dbReference>
<dbReference type="EMBL" id="BAABAJ010000020">
    <property type="protein sequence ID" value="GAA3934068.1"/>
    <property type="molecule type" value="Genomic_DNA"/>
</dbReference>
<reference evidence="4" key="1">
    <citation type="journal article" date="2019" name="Int. J. Syst. Evol. Microbiol.">
        <title>The Global Catalogue of Microorganisms (GCM) 10K type strain sequencing project: providing services to taxonomists for standard genome sequencing and annotation.</title>
        <authorList>
            <consortium name="The Broad Institute Genomics Platform"/>
            <consortium name="The Broad Institute Genome Sequencing Center for Infectious Disease"/>
            <person name="Wu L."/>
            <person name="Ma J."/>
        </authorList>
    </citation>
    <scope>NUCLEOTIDE SEQUENCE [LARGE SCALE GENOMIC DNA]</scope>
    <source>
        <strain evidence="4">JCM 16956</strain>
    </source>
</reference>
<gene>
    <name evidence="3" type="primary">scbA_1</name>
    <name evidence="3" type="ORF">GCM10022244_48110</name>
</gene>
<feature type="domain" description="A-factor biosynthesis hotdog" evidence="2">
    <location>
        <begin position="16"/>
        <end position="152"/>
    </location>
</feature>
<organism evidence="3 4">
    <name type="scientific">Streptomyces gulbargensis</name>
    <dbReference type="NCBI Taxonomy" id="364901"/>
    <lineage>
        <taxon>Bacteria</taxon>
        <taxon>Bacillati</taxon>
        <taxon>Actinomycetota</taxon>
        <taxon>Actinomycetes</taxon>
        <taxon>Kitasatosporales</taxon>
        <taxon>Streptomycetaceae</taxon>
        <taxon>Streptomyces</taxon>
    </lineage>
</organism>
<evidence type="ECO:0000259" key="2">
    <source>
        <dbReference type="Pfam" id="PF03756"/>
    </source>
</evidence>
<evidence type="ECO:0000256" key="1">
    <source>
        <dbReference type="SAM" id="MobiDB-lite"/>
    </source>
</evidence>
<dbReference type="Pfam" id="PF03756">
    <property type="entry name" value="AfsA"/>
    <property type="match status" value="2"/>
</dbReference>
<dbReference type="Proteomes" id="UP001501000">
    <property type="component" value="Unassembled WGS sequence"/>
</dbReference>
<feature type="compositionally biased region" description="Polar residues" evidence="1">
    <location>
        <begin position="1"/>
        <end position="12"/>
    </location>
</feature>
<proteinExistence type="predicted"/>
<sequence>MDQNHRGTTSTVPGEFVHRTDPADILPTSWTRLRENRFTVSAHWPASHPFFSPVAGDRHDPVLVAETIRQATMLVAHAELGVPVDDQFVMWGLSYTADPEVLAVDGLSSEITVDLVCSDLTSRGNSLRNLRSTLVLTRDGRLLATGSALARCTSALAYRRIRGQRMAALGRPVPLIPGVEPHLVGRAHSRDVALAPGPAPHQWQLRVNTAHTTLFRRPNDHVPGMVLLEAARQAAALTVGGGSAYLPTVMNVSFARYAELDSPCWIEAETVPTRDPSVTTVKVTGHQDGRPVFHCDLTSPSRGLAAAGVGLGLDRRLAG</sequence>
<protein>
    <submittedName>
        <fullName evidence="3">Gamma-butyrolactone biosynthesis protein ScbA</fullName>
    </submittedName>
</protein>
<dbReference type="NCBIfam" id="NF041195">
    <property type="entry name" value="ScbA_BarX_GamBu"/>
    <property type="match status" value="1"/>
</dbReference>
<keyword evidence="4" id="KW-1185">Reference proteome</keyword>
<feature type="domain" description="A-factor biosynthesis hotdog" evidence="2">
    <location>
        <begin position="183"/>
        <end position="298"/>
    </location>
</feature>
<accession>A0ABP7N0L9</accession>
<dbReference type="SUPFAM" id="SSF54637">
    <property type="entry name" value="Thioesterase/thiol ester dehydrase-isomerase"/>
    <property type="match status" value="1"/>
</dbReference>